<dbReference type="Gene3D" id="3.30.300.30">
    <property type="match status" value="1"/>
</dbReference>
<feature type="compositionally biased region" description="Acidic residues" evidence="1">
    <location>
        <begin position="40"/>
        <end position="64"/>
    </location>
</feature>
<feature type="compositionally biased region" description="Basic residues" evidence="1">
    <location>
        <begin position="144"/>
        <end position="153"/>
    </location>
</feature>
<feature type="region of interest" description="Disordered" evidence="1">
    <location>
        <begin position="1"/>
        <end position="207"/>
    </location>
</feature>
<dbReference type="InterPro" id="IPR045851">
    <property type="entry name" value="AMP-bd_C_sf"/>
</dbReference>
<feature type="compositionally biased region" description="Acidic residues" evidence="1">
    <location>
        <begin position="122"/>
        <end position="136"/>
    </location>
</feature>
<keyword evidence="4" id="KW-1185">Reference proteome</keyword>
<dbReference type="PANTHER" id="PTHR22754:SF32">
    <property type="entry name" value="DISCO-INTERACTING PROTEIN 2"/>
    <property type="match status" value="1"/>
</dbReference>
<feature type="compositionally biased region" description="Polar residues" evidence="1">
    <location>
        <begin position="112"/>
        <end position="121"/>
    </location>
</feature>
<reference evidence="3 4" key="1">
    <citation type="submission" date="2021-04" db="EMBL/GenBank/DDBJ databases">
        <authorList>
            <person name="Bliznina A."/>
        </authorList>
    </citation>
    <scope>NUCLEOTIDE SEQUENCE [LARGE SCALE GENOMIC DNA]</scope>
</reference>
<organism evidence="3 4">
    <name type="scientific">Oikopleura dioica</name>
    <name type="common">Tunicate</name>
    <dbReference type="NCBI Taxonomy" id="34765"/>
    <lineage>
        <taxon>Eukaryota</taxon>
        <taxon>Metazoa</taxon>
        <taxon>Chordata</taxon>
        <taxon>Tunicata</taxon>
        <taxon>Appendicularia</taxon>
        <taxon>Copelata</taxon>
        <taxon>Oikopleuridae</taxon>
        <taxon>Oikopleura</taxon>
    </lineage>
</organism>
<dbReference type="PANTHER" id="PTHR22754">
    <property type="entry name" value="DISCO-INTERACTING PROTEIN 2 DIP2 -RELATED"/>
    <property type="match status" value="1"/>
</dbReference>
<feature type="domain" description="AMP-dependent synthetase/ligase" evidence="2">
    <location>
        <begin position="986"/>
        <end position="1224"/>
    </location>
</feature>
<dbReference type="InterPro" id="IPR042099">
    <property type="entry name" value="ANL_N_sf"/>
</dbReference>
<dbReference type="Gene3D" id="3.40.50.12780">
    <property type="entry name" value="N-terminal domain of ligase-like"/>
    <property type="match status" value="2"/>
</dbReference>
<dbReference type="SUPFAM" id="SSF56801">
    <property type="entry name" value="Acetyl-CoA synthetase-like"/>
    <property type="match status" value="2"/>
</dbReference>
<feature type="compositionally biased region" description="Low complexity" evidence="1">
    <location>
        <begin position="65"/>
        <end position="76"/>
    </location>
</feature>
<protein>
    <submittedName>
        <fullName evidence="3">Oidioi.mRNA.OKI2018_I69.chr1.g3203.t1.cds</fullName>
    </submittedName>
</protein>
<dbReference type="EMBL" id="OU015566">
    <property type="protein sequence ID" value="CAG5107203.1"/>
    <property type="molecule type" value="Genomic_DNA"/>
</dbReference>
<feature type="compositionally biased region" description="Polar residues" evidence="1">
    <location>
        <begin position="1"/>
        <end position="10"/>
    </location>
</feature>
<sequence>MSKVFNNITAQEDEEESEEEEEDEESTIQDIEDHNQLMLTEEEDSSEALESSALDEEEEIEESVEISQSTEVLSESQTEEESTEITEEESEEEESEEEEEEREEEGTTVETVGNNMTTTADLTEDDILSITEEDSDISATTKSKSSKKSRKSLKLIERISSSMSLSSISSAGMSKSSSQKSLKSKLKQKVSDSCQIEPTNPSLKSEHVHLQRETLFGLPRDHTGDALIDAATQGAQTTTKVSNRIQQLLQTLSKPRKKPLTEFYTGSANATALTGVPRATGQVGHILVGKHLPQPDDDFLELFLQHVYERPKEPAFTSWNSKGKLKTWTWSKLHAKALSAAHELTARVELEAGDTVALMIPNASPFFFLASFMGCLLAEITPISIEMPITNSKEGMTARFGHLLRSANITVVITTPFYAKALRKRDNILTNWPHVEFESLHLKNAPAKFEFTPIDQRTQSSRFMEYNVQGGQIHAIVRPSKMIVHTAKRIQDRLGLDSFDVVSCLSDFKRQSGLMFAVLTPVVVGCHCLIFPFTVCKQKPELWIETIGAISATVIIGSSKEFGWGSMARLKDKYATKKSPLPDLSSVKSTIVTDGATPLAITYAVRVVSEMSSIDLSLSSMKPLVWSDLVGVVCLRDRADDLASVALNREFLTFGVVRESKGDGDPIHAYYNGSIVPGLRMAVVPATNHPYDMVQNGDSNKTETFKPVRMDELGEIIISGFGLDHQTLHNLNIVGDRIFKCRLDVSGNKNYTKEEKTETWSRYWVRTGILGAMVRSEDICTLGRIKDRLEISGRFHNSLDMSVSILQAAPFPHESRVIVFDIPVMSRRRIAVVAEQPPDVCDDVVYGWMNDVMSAINSKHHESVFTICTIPAGVIPRKPAGGVDIFEVRRRLLTGNLHPLHILCCPHAAIHNLPRAREKILGMGPNSIMQGFVVAGSQPAEITTDPIPEEIFMFEKPIHQLLLEIAELPSVKENVIMLNNPQDVGGQPSRLTFAQLSLEARKFAGRLLAAGIKAEDRVIVCLKSTMFPIGMYACLLVGCVPIPIRPPSENSISTVALVCRESKAKIAITSTSMVRFLRKSLHIQVFPIDDVDESTESIAPIETFAQFFKGPENLCYADYTVSASGYLYGRPVTFKEIAFQCAQLKAQLDLQSLATVLCVLEPYNGLGLILSVFLPVYCGVEVFHILPSWSEWRVDALMALMTKHEYIFLQSTVAESIIESNSCQDARKAFDMRAVQQLSIVHQSKADFGLIDGKPQLTIRYLDKKELRNDRIQFTAKGAPFSTAILCAGPVAPESKAIIVNISTGGQAGMNQIGELWVSKRSILIF</sequence>
<evidence type="ECO:0000256" key="1">
    <source>
        <dbReference type="SAM" id="MobiDB-lite"/>
    </source>
</evidence>
<accession>A0ABN7SYV6</accession>
<evidence type="ECO:0000313" key="3">
    <source>
        <dbReference type="EMBL" id="CAG5107203.1"/>
    </source>
</evidence>
<evidence type="ECO:0000313" key="4">
    <source>
        <dbReference type="Proteomes" id="UP001158576"/>
    </source>
</evidence>
<feature type="compositionally biased region" description="Polar residues" evidence="1">
    <location>
        <begin position="194"/>
        <end position="203"/>
    </location>
</feature>
<proteinExistence type="predicted"/>
<dbReference type="Proteomes" id="UP001158576">
    <property type="component" value="Chromosome 1"/>
</dbReference>
<dbReference type="Pfam" id="PF00501">
    <property type="entry name" value="AMP-binding"/>
    <property type="match status" value="1"/>
</dbReference>
<dbReference type="InterPro" id="IPR000873">
    <property type="entry name" value="AMP-dep_synth/lig_dom"/>
</dbReference>
<gene>
    <name evidence="3" type="ORF">OKIOD_LOCUS11968</name>
</gene>
<feature type="compositionally biased region" description="Acidic residues" evidence="1">
    <location>
        <begin position="77"/>
        <end position="107"/>
    </location>
</feature>
<feature type="compositionally biased region" description="Acidic residues" evidence="1">
    <location>
        <begin position="11"/>
        <end position="27"/>
    </location>
</feature>
<evidence type="ECO:0000259" key="2">
    <source>
        <dbReference type="Pfam" id="PF00501"/>
    </source>
</evidence>
<feature type="compositionally biased region" description="Low complexity" evidence="1">
    <location>
        <begin position="160"/>
        <end position="181"/>
    </location>
</feature>
<name>A0ABN7SYV6_OIKDI</name>